<dbReference type="InterPro" id="IPR036116">
    <property type="entry name" value="FN3_sf"/>
</dbReference>
<dbReference type="InterPro" id="IPR050991">
    <property type="entry name" value="ECM_Regulatory_Proteins"/>
</dbReference>
<dbReference type="CDD" id="cd00063">
    <property type="entry name" value="FN3"/>
    <property type="match status" value="4"/>
</dbReference>
<dbReference type="Proteomes" id="UP000646548">
    <property type="component" value="Unassembled WGS sequence"/>
</dbReference>
<evidence type="ECO:0000256" key="1">
    <source>
        <dbReference type="ARBA" id="ARBA00022737"/>
    </source>
</evidence>
<keyword evidence="1" id="KW-0677">Repeat</keyword>
<feature type="domain" description="C-type lectin" evidence="3">
    <location>
        <begin position="28"/>
        <end position="119"/>
    </location>
</feature>
<protein>
    <submittedName>
        <fullName evidence="5">Receptor-type tyrosine-protein phosphatase eta</fullName>
    </submittedName>
</protein>
<dbReference type="SMART" id="SM00060">
    <property type="entry name" value="FN3"/>
    <property type="match status" value="5"/>
</dbReference>
<feature type="domain" description="Fibronectin type-III" evidence="4">
    <location>
        <begin position="296"/>
        <end position="378"/>
    </location>
</feature>
<reference evidence="5" key="1">
    <citation type="journal article" name="BMC Genomics">
        <title>Long-read sequencing and de novo genome assembly of marine medaka (Oryzias melastigma).</title>
        <authorList>
            <person name="Liang P."/>
            <person name="Saqib H.S.A."/>
            <person name="Ni X."/>
            <person name="Shen Y."/>
        </authorList>
    </citation>
    <scope>NUCLEOTIDE SEQUENCE</scope>
    <source>
        <strain evidence="5">Bigg-433</strain>
    </source>
</reference>
<evidence type="ECO:0000313" key="5">
    <source>
        <dbReference type="EMBL" id="KAF6715943.1"/>
    </source>
</evidence>
<evidence type="ECO:0000313" key="6">
    <source>
        <dbReference type="Proteomes" id="UP000646548"/>
    </source>
</evidence>
<dbReference type="SUPFAM" id="SSF49265">
    <property type="entry name" value="Fibronectin type III"/>
    <property type="match status" value="3"/>
</dbReference>
<comment type="caution">
    <text evidence="5">The sequence shown here is derived from an EMBL/GenBank/DDBJ whole genome shotgun (WGS) entry which is preliminary data.</text>
</comment>
<name>A0A834BV17_ORYME</name>
<dbReference type="Gene3D" id="2.60.40.10">
    <property type="entry name" value="Immunoglobulins"/>
    <property type="match status" value="4"/>
</dbReference>
<feature type="domain" description="Fibronectin type-III" evidence="4">
    <location>
        <begin position="212"/>
        <end position="295"/>
    </location>
</feature>
<feature type="signal peptide" evidence="2">
    <location>
        <begin position="1"/>
        <end position="24"/>
    </location>
</feature>
<feature type="domain" description="Fibronectin type-III" evidence="4">
    <location>
        <begin position="379"/>
        <end position="467"/>
    </location>
</feature>
<accession>A0A834BV17</accession>
<evidence type="ECO:0000259" key="3">
    <source>
        <dbReference type="PROSITE" id="PS50041"/>
    </source>
</evidence>
<feature type="domain" description="Fibronectin type-III" evidence="4">
    <location>
        <begin position="553"/>
        <end position="645"/>
    </location>
</feature>
<evidence type="ECO:0000259" key="4">
    <source>
        <dbReference type="PROSITE" id="PS50853"/>
    </source>
</evidence>
<dbReference type="InterPro" id="IPR016187">
    <property type="entry name" value="CTDL_fold"/>
</dbReference>
<keyword evidence="5" id="KW-0675">Receptor</keyword>
<dbReference type="InterPro" id="IPR016186">
    <property type="entry name" value="C-type_lectin-like/link_sf"/>
</dbReference>
<dbReference type="AlphaFoldDB" id="A0A834BV17"/>
<feature type="chain" id="PRO_5032397834" evidence="2">
    <location>
        <begin position="25"/>
        <end position="689"/>
    </location>
</feature>
<dbReference type="PANTHER" id="PTHR46708">
    <property type="entry name" value="TENASCIN"/>
    <property type="match status" value="1"/>
</dbReference>
<dbReference type="EMBL" id="WKFB01001022">
    <property type="protein sequence ID" value="KAF6715943.1"/>
    <property type="molecule type" value="Genomic_DNA"/>
</dbReference>
<dbReference type="InterPro" id="IPR001304">
    <property type="entry name" value="C-type_lectin-like"/>
</dbReference>
<proteinExistence type="predicted"/>
<dbReference type="Gene3D" id="3.10.100.10">
    <property type="entry name" value="Mannose-Binding Protein A, subunit A"/>
    <property type="match status" value="1"/>
</dbReference>
<dbReference type="InterPro" id="IPR013783">
    <property type="entry name" value="Ig-like_fold"/>
</dbReference>
<dbReference type="SUPFAM" id="SSF56436">
    <property type="entry name" value="C-type lectin-like"/>
    <property type="match status" value="1"/>
</dbReference>
<dbReference type="InterPro" id="IPR003961">
    <property type="entry name" value="FN3_dom"/>
</dbReference>
<keyword evidence="2" id="KW-0732">Signal</keyword>
<organism evidence="5 6">
    <name type="scientific">Oryzias melastigma</name>
    <name type="common">Marine medaka</name>
    <dbReference type="NCBI Taxonomy" id="30732"/>
    <lineage>
        <taxon>Eukaryota</taxon>
        <taxon>Metazoa</taxon>
        <taxon>Chordata</taxon>
        <taxon>Craniata</taxon>
        <taxon>Vertebrata</taxon>
        <taxon>Euteleostomi</taxon>
        <taxon>Actinopterygii</taxon>
        <taxon>Neopterygii</taxon>
        <taxon>Teleostei</taxon>
        <taxon>Neoteleostei</taxon>
        <taxon>Acanthomorphata</taxon>
        <taxon>Ovalentaria</taxon>
        <taxon>Atherinomorphae</taxon>
        <taxon>Beloniformes</taxon>
        <taxon>Adrianichthyidae</taxon>
        <taxon>Oryziinae</taxon>
        <taxon>Oryzias</taxon>
    </lineage>
</organism>
<dbReference type="PROSITE" id="PS50041">
    <property type="entry name" value="C_TYPE_LECTIN_2"/>
    <property type="match status" value="1"/>
</dbReference>
<gene>
    <name evidence="5" type="ORF">FQA47_008927</name>
</gene>
<dbReference type="PROSITE" id="PS50853">
    <property type="entry name" value="FN3"/>
    <property type="match status" value="4"/>
</dbReference>
<dbReference type="Pfam" id="PF00041">
    <property type="entry name" value="fn3"/>
    <property type="match status" value="3"/>
</dbReference>
<evidence type="ECO:0000256" key="2">
    <source>
        <dbReference type="SAM" id="SignalP"/>
    </source>
</evidence>
<dbReference type="PANTHER" id="PTHR46708:SF11">
    <property type="entry name" value="RECEPTOR-TYPE TYROSINE-PROTEIN PHOSPHATASE ETA-LIKE"/>
    <property type="match status" value="1"/>
</dbReference>
<sequence length="689" mass="76843">MGVMFQGKAWILISWAWLLTCAAAEREYFIPSQNLSWVEARSHCQVCYKDLVSMTPENIQIVAPMLKSEHWIGLRKYFPDISHSDGSPWIQWANGDLVIFQNWHPGMPISKVPLPKIDCCSCSCTCPASSGSILPTVLTTEPLMNFSSMASQVTKALPLNATCERAPIVPPVVPETNKLYIEDSCVVMLRHGLWAERNCTDERPFICYEDKFFGHVDVNCNMSNSASLKWQPGPGDISLYEVEVKGEPPLKLNLTDLSHTLTGLIGGNYYEVAVSALKCSRFLNPQRASFYTVPHKVKDLRVDNTTASSISLSWNEPDGNASLYLVQTVDHRREVNTTGLEFEGLTPGSCFTFMVQSGVQDRSQWSERSMIANCTKPGKVSNLEAVDITNNKLTLKWKAPDGNFAGFSIKVTIRNSDKYLTATKIETQIIITNLPSGSNITLEVRVKANHDVMGDAVSIIAYTVPDPVWDLTLVPGNKQLTAKWNYSETADVTFTAEVWKDKQFIQKFTTLENKEITFGDLKSATNYTVYVYAVSGTHTGVNVSTSEFTLPASPQNLRSTFNSTDKITLEWDAPDGITEAIYIINFTSIWSQSSKVEVKDITSHNFTNLKSGTRYFFQVYSRAGEFTSLPTSYNVSTVPVKTDLSLSMLCSSAQSLLCADDNQKKGVFIKLQEHFNKKLGNAVFWELEI</sequence>